<dbReference type="InterPro" id="IPR003309">
    <property type="entry name" value="SCAN_dom"/>
</dbReference>
<name>A0ABQ7TME8_PHRPL</name>
<proteinExistence type="predicted"/>
<evidence type="ECO:0000259" key="2">
    <source>
        <dbReference type="PROSITE" id="PS50804"/>
    </source>
</evidence>
<protein>
    <recommendedName>
        <fullName evidence="2">SCAN box domain-containing protein</fullName>
    </recommendedName>
</protein>
<dbReference type="PANTHER" id="PTHR45935">
    <property type="entry name" value="PROTEIN ZBED8-RELATED"/>
    <property type="match status" value="1"/>
</dbReference>
<comment type="caution">
    <text evidence="3">The sequence shown here is derived from an EMBL/GenBank/DDBJ whole genome shotgun (WGS) entry which is preliminary data.</text>
</comment>
<gene>
    <name evidence="3" type="ORF">JD844_013873</name>
</gene>
<dbReference type="Pfam" id="PF02023">
    <property type="entry name" value="SCAN"/>
    <property type="match status" value="1"/>
</dbReference>
<evidence type="ECO:0000313" key="3">
    <source>
        <dbReference type="EMBL" id="KAH0630632.1"/>
    </source>
</evidence>
<dbReference type="CDD" id="cd07936">
    <property type="entry name" value="SCAN"/>
    <property type="match status" value="1"/>
</dbReference>
<dbReference type="Proteomes" id="UP000826234">
    <property type="component" value="Unassembled WGS sequence"/>
</dbReference>
<reference evidence="3 4" key="1">
    <citation type="journal article" date="2022" name="Gigascience">
        <title>A chromosome-level genome assembly and annotation of the desert horned lizard, Phrynosoma platyrhinos, provides insight into chromosomal rearrangements among reptiles.</title>
        <authorList>
            <person name="Koochekian N."/>
            <person name="Ascanio A."/>
            <person name="Farleigh K."/>
            <person name="Card D.C."/>
            <person name="Schield D.R."/>
            <person name="Castoe T.A."/>
            <person name="Jezkova T."/>
        </authorList>
    </citation>
    <scope>NUCLEOTIDE SEQUENCE [LARGE SCALE GENOMIC DNA]</scope>
    <source>
        <strain evidence="3">NK-2021</strain>
    </source>
</reference>
<dbReference type="SUPFAM" id="SSF47353">
    <property type="entry name" value="Retrovirus capsid dimerization domain-like"/>
    <property type="match status" value="1"/>
</dbReference>
<dbReference type="PANTHER" id="PTHR45935:SF15">
    <property type="entry name" value="SCAN BOX DOMAIN-CONTAINING PROTEIN"/>
    <property type="match status" value="1"/>
</dbReference>
<organism evidence="3 4">
    <name type="scientific">Phrynosoma platyrhinos</name>
    <name type="common">Desert horned lizard</name>
    <dbReference type="NCBI Taxonomy" id="52577"/>
    <lineage>
        <taxon>Eukaryota</taxon>
        <taxon>Metazoa</taxon>
        <taxon>Chordata</taxon>
        <taxon>Craniata</taxon>
        <taxon>Vertebrata</taxon>
        <taxon>Euteleostomi</taxon>
        <taxon>Lepidosauria</taxon>
        <taxon>Squamata</taxon>
        <taxon>Bifurcata</taxon>
        <taxon>Unidentata</taxon>
        <taxon>Episquamata</taxon>
        <taxon>Toxicofera</taxon>
        <taxon>Iguania</taxon>
        <taxon>Phrynosomatidae</taxon>
        <taxon>Phrynosomatinae</taxon>
        <taxon>Phrynosoma</taxon>
    </lineage>
</organism>
<dbReference type="InterPro" id="IPR038269">
    <property type="entry name" value="SCAN_sf"/>
</dbReference>
<dbReference type="InterPro" id="IPR050916">
    <property type="entry name" value="SCAN-C2H2_zinc_finger"/>
</dbReference>
<keyword evidence="4" id="KW-1185">Reference proteome</keyword>
<dbReference type="PROSITE" id="PS50804">
    <property type="entry name" value="SCAN_BOX"/>
    <property type="match status" value="1"/>
</dbReference>
<feature type="domain" description="SCAN box" evidence="2">
    <location>
        <begin position="46"/>
        <end position="123"/>
    </location>
</feature>
<dbReference type="SMART" id="SM00431">
    <property type="entry name" value="SCAN"/>
    <property type="match status" value="1"/>
</dbReference>
<sequence length="271" mass="30230">MEKQGSAGGFGKGLPHLPAESSREFCRATIQKSLVEDSFHSEVQWEHFKQFSYKEAEGPRELCSRLHALCFQWLKPEQHTKAEMLDLVILEQLLAILPPEMASWIRECGAETSSQAVALAEGFLLSKAEEEKQELNLEEVADHPVAEEALSDSGKRIPCKWMVQQDERNTTIMGNETQPWPIEPSSSLPFDRLRPASMHLEQELIVEEAGDLPVALSDSRKRFQCKRMEKQNEKSSMIMGFGDLCAGSPKLAGLGQGSSGQFQDADVLLSV</sequence>
<keyword evidence="1" id="KW-0539">Nucleus</keyword>
<dbReference type="EMBL" id="JAIPUX010000439">
    <property type="protein sequence ID" value="KAH0630632.1"/>
    <property type="molecule type" value="Genomic_DNA"/>
</dbReference>
<evidence type="ECO:0000256" key="1">
    <source>
        <dbReference type="ARBA" id="ARBA00023242"/>
    </source>
</evidence>
<accession>A0ABQ7TME8</accession>
<dbReference type="Gene3D" id="1.10.4020.10">
    <property type="entry name" value="DNA breaking-rejoining enzymes"/>
    <property type="match status" value="1"/>
</dbReference>
<evidence type="ECO:0000313" key="4">
    <source>
        <dbReference type="Proteomes" id="UP000826234"/>
    </source>
</evidence>